<dbReference type="Proteomes" id="UP000320762">
    <property type="component" value="Unassembled WGS sequence"/>
</dbReference>
<proteinExistence type="predicted"/>
<protein>
    <submittedName>
        <fullName evidence="3">Uncharacterized protein</fullName>
    </submittedName>
</protein>
<gene>
    <name evidence="3" type="ORF">BD626DRAFT_512062</name>
</gene>
<evidence type="ECO:0000313" key="4">
    <source>
        <dbReference type="Proteomes" id="UP000320762"/>
    </source>
</evidence>
<comment type="caution">
    <text evidence="3">The sequence shown here is derived from an EMBL/GenBank/DDBJ whole genome shotgun (WGS) entry which is preliminary data.</text>
</comment>
<name>A0A550C0G5_9AGAR</name>
<feature type="compositionally biased region" description="Polar residues" evidence="1">
    <location>
        <begin position="193"/>
        <end position="212"/>
    </location>
</feature>
<feature type="region of interest" description="Disordered" evidence="1">
    <location>
        <begin position="371"/>
        <end position="407"/>
    </location>
</feature>
<keyword evidence="2" id="KW-0472">Membrane</keyword>
<evidence type="ECO:0000256" key="1">
    <source>
        <dbReference type="SAM" id="MobiDB-lite"/>
    </source>
</evidence>
<sequence>MSPTISSNKHSRSWLGFEQSDQHIVSVPERVVLYVSLITGFVKSLAMLLVVWLFPRLTPQIPKADRHLRQAEARILGGHKRHRDHVRGGDAGNRSSPTSGRRPALRRVDFDGSPTTRPNFHARSRSAQHVPTLRNRGHKQAASMSRATTVAPIGKMDAILATVTMCVQETIRGNYGKSFDTADTSEAEHAPSDVTTASEFSDTSESSVTSDLNVASEPKVNYAITGTSEDTSDSGGVIFTDPFVKASKRVTRPKITKQPAVQSFRDRRHSAGKETALSDTASVGDRPRKLSAGKASAGNKPSAMSVFNASVASAMNSPVKAAKVSLASAGKASLALANKASLPTMNKATLATAGKASLATANKATLKLANLAKPQRPGPSSLSPPTKPTATATPDAAANPTAPSLQLVPTTPKLVSRVNRTPVPPTLSTVLRTGISDFGLCLLPSEGGGHRSSI</sequence>
<keyword evidence="4" id="KW-1185">Reference proteome</keyword>
<evidence type="ECO:0000313" key="3">
    <source>
        <dbReference type="EMBL" id="TRM58280.1"/>
    </source>
</evidence>
<keyword evidence="2" id="KW-0812">Transmembrane</keyword>
<feature type="compositionally biased region" description="Low complexity" evidence="1">
    <location>
        <begin position="371"/>
        <end position="404"/>
    </location>
</feature>
<keyword evidence="2" id="KW-1133">Transmembrane helix</keyword>
<accession>A0A550C0G5</accession>
<feature type="region of interest" description="Disordered" evidence="1">
    <location>
        <begin position="74"/>
        <end position="146"/>
    </location>
</feature>
<feature type="region of interest" description="Disordered" evidence="1">
    <location>
        <begin position="182"/>
        <end position="212"/>
    </location>
</feature>
<reference evidence="3 4" key="1">
    <citation type="journal article" date="2019" name="New Phytol.">
        <title>Comparative genomics reveals unique wood-decay strategies and fruiting body development in the Schizophyllaceae.</title>
        <authorList>
            <person name="Almasi E."/>
            <person name="Sahu N."/>
            <person name="Krizsan K."/>
            <person name="Balint B."/>
            <person name="Kovacs G.M."/>
            <person name="Kiss B."/>
            <person name="Cseklye J."/>
            <person name="Drula E."/>
            <person name="Henrissat B."/>
            <person name="Nagy I."/>
            <person name="Chovatia M."/>
            <person name="Adam C."/>
            <person name="LaButti K."/>
            <person name="Lipzen A."/>
            <person name="Riley R."/>
            <person name="Grigoriev I.V."/>
            <person name="Nagy L.G."/>
        </authorList>
    </citation>
    <scope>NUCLEOTIDE SEQUENCE [LARGE SCALE GENOMIC DNA]</scope>
    <source>
        <strain evidence="3 4">NL-1724</strain>
    </source>
</reference>
<feature type="region of interest" description="Disordered" evidence="1">
    <location>
        <begin position="254"/>
        <end position="301"/>
    </location>
</feature>
<dbReference type="AlphaFoldDB" id="A0A550C0G5"/>
<dbReference type="EMBL" id="VDMD01000037">
    <property type="protein sequence ID" value="TRM58280.1"/>
    <property type="molecule type" value="Genomic_DNA"/>
</dbReference>
<evidence type="ECO:0000256" key="2">
    <source>
        <dbReference type="SAM" id="Phobius"/>
    </source>
</evidence>
<organism evidence="3 4">
    <name type="scientific">Schizophyllum amplum</name>
    <dbReference type="NCBI Taxonomy" id="97359"/>
    <lineage>
        <taxon>Eukaryota</taxon>
        <taxon>Fungi</taxon>
        <taxon>Dikarya</taxon>
        <taxon>Basidiomycota</taxon>
        <taxon>Agaricomycotina</taxon>
        <taxon>Agaricomycetes</taxon>
        <taxon>Agaricomycetidae</taxon>
        <taxon>Agaricales</taxon>
        <taxon>Schizophyllaceae</taxon>
        <taxon>Schizophyllum</taxon>
    </lineage>
</organism>
<feature type="transmembrane region" description="Helical" evidence="2">
    <location>
        <begin position="31"/>
        <end position="54"/>
    </location>
</feature>